<proteinExistence type="predicted"/>
<keyword evidence="2" id="KW-1015">Disulfide bond</keyword>
<dbReference type="PRINTS" id="PR00288">
    <property type="entry name" value="PUROTHIONIN"/>
</dbReference>
<keyword evidence="6" id="KW-1185">Reference proteome</keyword>
<evidence type="ECO:0000313" key="6">
    <source>
        <dbReference type="Proteomes" id="UP000006038"/>
    </source>
</evidence>
<evidence type="ECO:0000313" key="5">
    <source>
        <dbReference type="EnsemblPlants" id="OB04G12830.1"/>
    </source>
</evidence>
<dbReference type="GO" id="GO:0006952">
    <property type="term" value="P:defense response"/>
    <property type="evidence" value="ECO:0007669"/>
    <property type="project" value="InterPro"/>
</dbReference>
<dbReference type="OMA" id="CKTASTR"/>
<dbReference type="Pfam" id="PF00304">
    <property type="entry name" value="Gamma-thionin"/>
    <property type="match status" value="1"/>
</dbReference>
<reference evidence="5" key="1">
    <citation type="journal article" date="2013" name="Nat. Commun.">
        <title>Whole-genome sequencing of Oryza brachyantha reveals mechanisms underlying Oryza genome evolution.</title>
        <authorList>
            <person name="Chen J."/>
            <person name="Huang Q."/>
            <person name="Gao D."/>
            <person name="Wang J."/>
            <person name="Lang Y."/>
            <person name="Liu T."/>
            <person name="Li B."/>
            <person name="Bai Z."/>
            <person name="Luis Goicoechea J."/>
            <person name="Liang C."/>
            <person name="Chen C."/>
            <person name="Zhang W."/>
            <person name="Sun S."/>
            <person name="Liao Y."/>
            <person name="Zhang X."/>
            <person name="Yang L."/>
            <person name="Song C."/>
            <person name="Wang M."/>
            <person name="Shi J."/>
            <person name="Liu G."/>
            <person name="Liu J."/>
            <person name="Zhou H."/>
            <person name="Zhou W."/>
            <person name="Yu Q."/>
            <person name="An N."/>
            <person name="Chen Y."/>
            <person name="Cai Q."/>
            <person name="Wang B."/>
            <person name="Liu B."/>
            <person name="Min J."/>
            <person name="Huang Y."/>
            <person name="Wu H."/>
            <person name="Li Z."/>
            <person name="Zhang Y."/>
            <person name="Yin Y."/>
            <person name="Song W."/>
            <person name="Jiang J."/>
            <person name="Jackson S.A."/>
            <person name="Wing R.A."/>
            <person name="Wang J."/>
            <person name="Chen M."/>
        </authorList>
    </citation>
    <scope>NUCLEOTIDE SEQUENCE [LARGE SCALE GENOMIC DNA]</scope>
    <source>
        <strain evidence="5">cv. IRGC 101232</strain>
    </source>
</reference>
<dbReference type="InterPro" id="IPR036574">
    <property type="entry name" value="Scorpion_toxin-like_sf"/>
</dbReference>
<evidence type="ECO:0000256" key="1">
    <source>
        <dbReference type="ARBA" id="ARBA00022729"/>
    </source>
</evidence>
<dbReference type="InterPro" id="IPR008176">
    <property type="entry name" value="Defensin_plant"/>
</dbReference>
<sequence length="75" mass="8126">MESSRKFFPAIAVLLLLIVATQLAPTEARDCETASSKFTGMCVIAANCEHLCKAEGFLGGACRGFRRRCMCSTMC</sequence>
<dbReference type="Gene3D" id="3.30.30.10">
    <property type="entry name" value="Knottin, scorpion toxin-like"/>
    <property type="match status" value="1"/>
</dbReference>
<reference evidence="5" key="2">
    <citation type="submission" date="2013-04" db="UniProtKB">
        <authorList>
            <consortium name="EnsemblPlants"/>
        </authorList>
    </citation>
    <scope>IDENTIFICATION</scope>
</reference>
<dbReference type="PANTHER" id="PTHR33147">
    <property type="entry name" value="DEFENSIN-LIKE PROTEIN 1"/>
    <property type="match status" value="1"/>
</dbReference>
<dbReference type="HOGENOM" id="CLU_161668_1_2_1"/>
<dbReference type="SMART" id="SM00505">
    <property type="entry name" value="Knot1"/>
    <property type="match status" value="1"/>
</dbReference>
<name>J3LVV8_ORYBR</name>
<protein>
    <recommendedName>
        <fullName evidence="4">Knottins-like domain-containing protein</fullName>
    </recommendedName>
</protein>
<dbReference type="SUPFAM" id="SSF57095">
    <property type="entry name" value="Scorpion toxin-like"/>
    <property type="match status" value="1"/>
</dbReference>
<feature type="chain" id="PRO_5003773994" description="Knottins-like domain-containing protein" evidence="3">
    <location>
        <begin position="29"/>
        <end position="75"/>
    </location>
</feature>
<dbReference type="Proteomes" id="UP000006038">
    <property type="component" value="Chromosome 4"/>
</dbReference>
<keyword evidence="1 3" id="KW-0732">Signal</keyword>
<dbReference type="PROSITE" id="PS00940">
    <property type="entry name" value="GAMMA_THIONIN"/>
    <property type="match status" value="1"/>
</dbReference>
<evidence type="ECO:0000256" key="3">
    <source>
        <dbReference type="SAM" id="SignalP"/>
    </source>
</evidence>
<evidence type="ECO:0000256" key="2">
    <source>
        <dbReference type="ARBA" id="ARBA00023157"/>
    </source>
</evidence>
<feature type="signal peptide" evidence="3">
    <location>
        <begin position="1"/>
        <end position="28"/>
    </location>
</feature>
<dbReference type="AlphaFoldDB" id="J3LVV8"/>
<dbReference type="STRING" id="4533.J3LVV8"/>
<evidence type="ECO:0000259" key="4">
    <source>
        <dbReference type="SMART" id="SM00505"/>
    </source>
</evidence>
<dbReference type="PANTHER" id="PTHR33147:SF26">
    <property type="entry name" value="DEFENSIN-LIKE PROTEIN 7-RELATED"/>
    <property type="match status" value="1"/>
</dbReference>
<dbReference type="InterPro" id="IPR003614">
    <property type="entry name" value="Knottins"/>
</dbReference>
<dbReference type="EnsemblPlants" id="OB04G12830.1">
    <property type="protein sequence ID" value="OB04G12830.1"/>
    <property type="gene ID" value="OB04G12830"/>
</dbReference>
<dbReference type="CDD" id="cd00107">
    <property type="entry name" value="Knot1"/>
    <property type="match status" value="1"/>
</dbReference>
<feature type="domain" description="Knottins-like" evidence="4">
    <location>
        <begin position="30"/>
        <end position="75"/>
    </location>
</feature>
<accession>J3LVV8</accession>
<organism evidence="5">
    <name type="scientific">Oryza brachyantha</name>
    <name type="common">malo sina</name>
    <dbReference type="NCBI Taxonomy" id="4533"/>
    <lineage>
        <taxon>Eukaryota</taxon>
        <taxon>Viridiplantae</taxon>
        <taxon>Streptophyta</taxon>
        <taxon>Embryophyta</taxon>
        <taxon>Tracheophyta</taxon>
        <taxon>Spermatophyta</taxon>
        <taxon>Magnoliopsida</taxon>
        <taxon>Liliopsida</taxon>
        <taxon>Poales</taxon>
        <taxon>Poaceae</taxon>
        <taxon>BOP clade</taxon>
        <taxon>Oryzoideae</taxon>
        <taxon>Oryzeae</taxon>
        <taxon>Oryzinae</taxon>
        <taxon>Oryza</taxon>
    </lineage>
</organism>
<dbReference type="Gramene" id="OB04G12830.1">
    <property type="protein sequence ID" value="OB04G12830.1"/>
    <property type="gene ID" value="OB04G12830"/>
</dbReference>